<evidence type="ECO:0000313" key="1">
    <source>
        <dbReference type="EMBL" id="APC41265.1"/>
    </source>
</evidence>
<dbReference type="OrthoDB" id="119498at2"/>
<gene>
    <name evidence="1" type="ORF">A7L45_14865</name>
</gene>
<sequence length="65" mass="7967">MISMATINDIDSFVKLRIKLLKEVNNNIENYDWDKYLEVLKKFYYDSLQNRKNLENFIEFLDPME</sequence>
<dbReference type="Proteomes" id="UP000182569">
    <property type="component" value="Chromosome"/>
</dbReference>
<dbReference type="KEGG" id="ceu:A7L45_14865"/>
<dbReference type="EMBL" id="CP015756">
    <property type="protein sequence ID" value="APC41265.1"/>
    <property type="molecule type" value="Genomic_DNA"/>
</dbReference>
<name>A0A1J0GIW3_9CLOT</name>
<dbReference type="AlphaFoldDB" id="A0A1J0GIW3"/>
<accession>A0A1J0GIW3</accession>
<reference evidence="2" key="1">
    <citation type="journal article" date="2016" name="Front. Microbiol.">
        <title>Complete Genome Sequence of Clostridium estertheticum DSM 8809, a Microbe Identified in Spoiled Vacuum Packed Beef.</title>
        <authorList>
            <person name="Yu Z."/>
            <person name="Gunn L."/>
            <person name="Brennan E."/>
            <person name="Reid R."/>
            <person name="Wall P.G."/>
            <person name="Gaora O.P."/>
            <person name="Hurley D."/>
            <person name="Bolton D."/>
            <person name="Fanning S."/>
        </authorList>
    </citation>
    <scope>NUCLEOTIDE SEQUENCE [LARGE SCALE GENOMIC DNA]</scope>
    <source>
        <strain evidence="2">DSM 8809</strain>
    </source>
</reference>
<protein>
    <submittedName>
        <fullName evidence="1">Uncharacterized protein</fullName>
    </submittedName>
</protein>
<dbReference type="STRING" id="1552.A7L45_14865"/>
<keyword evidence="2" id="KW-1185">Reference proteome</keyword>
<evidence type="ECO:0000313" key="2">
    <source>
        <dbReference type="Proteomes" id="UP000182569"/>
    </source>
</evidence>
<proteinExistence type="predicted"/>
<dbReference type="RefSeq" id="WP_071613560.1">
    <property type="nucleotide sequence ID" value="NZ_CP015756.1"/>
</dbReference>
<organism evidence="1 2">
    <name type="scientific">Clostridium estertheticum subsp. estertheticum</name>
    <dbReference type="NCBI Taxonomy" id="1552"/>
    <lineage>
        <taxon>Bacteria</taxon>
        <taxon>Bacillati</taxon>
        <taxon>Bacillota</taxon>
        <taxon>Clostridia</taxon>
        <taxon>Eubacteriales</taxon>
        <taxon>Clostridiaceae</taxon>
        <taxon>Clostridium</taxon>
    </lineage>
</organism>